<dbReference type="PANTHER" id="PTHR43792:SF1">
    <property type="entry name" value="N-ACETYLTRANSFERASE DOMAIN-CONTAINING PROTEIN"/>
    <property type="match status" value="1"/>
</dbReference>
<dbReference type="EMBL" id="JANFLP010000001">
    <property type="protein sequence ID" value="MCQ1948786.1"/>
    <property type="molecule type" value="Genomic_DNA"/>
</dbReference>
<accession>A0ABT1NM43</accession>
<evidence type="ECO:0000259" key="1">
    <source>
        <dbReference type="PROSITE" id="PS51186"/>
    </source>
</evidence>
<feature type="domain" description="N-acetyltransferase" evidence="1">
    <location>
        <begin position="16"/>
        <end position="177"/>
    </location>
</feature>
<keyword evidence="3" id="KW-1185">Reference proteome</keyword>
<dbReference type="Proteomes" id="UP001206924">
    <property type="component" value="Unassembled WGS sequence"/>
</dbReference>
<dbReference type="PANTHER" id="PTHR43792">
    <property type="entry name" value="GNAT FAMILY, PUTATIVE (AFU_ORTHOLOGUE AFUA_3G00765)-RELATED-RELATED"/>
    <property type="match status" value="1"/>
</dbReference>
<sequence length="185" mass="20823">MRQDPSDWTPVSTERLLLRRLERSDYDVAIRIHTDPRTNRHNPHSPTVESVARSLQDFLDHWDREGFGYWAVVEHEAPEIVVGFTGLQRAVVDGRTILNLYYRYDPAVWGRGYATEGATEAVRRGRKLLPELPVLARTTTTNTGSQRTALAAGLQHFPGLDREYAGVPEMYLALGWPGISGGDPL</sequence>
<evidence type="ECO:0000313" key="3">
    <source>
        <dbReference type="Proteomes" id="UP001206924"/>
    </source>
</evidence>
<dbReference type="PROSITE" id="PS51186">
    <property type="entry name" value="GNAT"/>
    <property type="match status" value="1"/>
</dbReference>
<organism evidence="2 3">
    <name type="scientific">Arthrobacter jinronghuae</name>
    <dbReference type="NCBI Taxonomy" id="2964609"/>
    <lineage>
        <taxon>Bacteria</taxon>
        <taxon>Bacillati</taxon>
        <taxon>Actinomycetota</taxon>
        <taxon>Actinomycetes</taxon>
        <taxon>Micrococcales</taxon>
        <taxon>Micrococcaceae</taxon>
        <taxon>Arthrobacter</taxon>
    </lineage>
</organism>
<protein>
    <submittedName>
        <fullName evidence="2">GNAT family N-acetyltransferase</fullName>
    </submittedName>
</protein>
<name>A0ABT1NM43_9MICC</name>
<comment type="caution">
    <text evidence="2">The sequence shown here is derived from an EMBL/GenBank/DDBJ whole genome shotgun (WGS) entry which is preliminary data.</text>
</comment>
<dbReference type="SUPFAM" id="SSF55729">
    <property type="entry name" value="Acyl-CoA N-acyltransferases (Nat)"/>
    <property type="match status" value="1"/>
</dbReference>
<dbReference type="Pfam" id="PF13302">
    <property type="entry name" value="Acetyltransf_3"/>
    <property type="match status" value="1"/>
</dbReference>
<gene>
    <name evidence="2" type="ORF">NNX28_02435</name>
</gene>
<dbReference type="InterPro" id="IPR000182">
    <property type="entry name" value="GNAT_dom"/>
</dbReference>
<proteinExistence type="predicted"/>
<dbReference type="RefSeq" id="WP_255864686.1">
    <property type="nucleotide sequence ID" value="NZ_CP104263.1"/>
</dbReference>
<dbReference type="InterPro" id="IPR016181">
    <property type="entry name" value="Acyl_CoA_acyltransferase"/>
</dbReference>
<evidence type="ECO:0000313" key="2">
    <source>
        <dbReference type="EMBL" id="MCQ1948786.1"/>
    </source>
</evidence>
<dbReference type="Gene3D" id="3.40.630.30">
    <property type="match status" value="1"/>
</dbReference>
<dbReference type="InterPro" id="IPR051531">
    <property type="entry name" value="N-acetyltransferase"/>
</dbReference>
<reference evidence="2 3" key="1">
    <citation type="submission" date="2022-07" db="EMBL/GenBank/DDBJ databases">
        <title>Novel species in genus Arthrobacter.</title>
        <authorList>
            <person name="Liu Y."/>
        </authorList>
    </citation>
    <scope>NUCLEOTIDE SEQUENCE [LARGE SCALE GENOMIC DNA]</scope>
    <source>
        <strain evidence="3">zg-Y859</strain>
    </source>
</reference>